<evidence type="ECO:0000313" key="2">
    <source>
        <dbReference type="EMBL" id="WUQ88046.1"/>
    </source>
</evidence>
<keyword evidence="3" id="KW-1185">Reference proteome</keyword>
<proteinExistence type="predicted"/>
<dbReference type="SUPFAM" id="SSF54593">
    <property type="entry name" value="Glyoxalase/Bleomycin resistance protein/Dihydroxybiphenyl dioxygenase"/>
    <property type="match status" value="1"/>
</dbReference>
<dbReference type="RefSeq" id="WP_328958599.1">
    <property type="nucleotide sequence ID" value="NZ_CP108110.1"/>
</dbReference>
<dbReference type="InterPro" id="IPR029068">
    <property type="entry name" value="Glyas_Bleomycin-R_OHBP_Dase"/>
</dbReference>
<gene>
    <name evidence="2" type="ORF">OHA16_36720</name>
</gene>
<keyword evidence="2" id="KW-0223">Dioxygenase</keyword>
<keyword evidence="2" id="KW-0560">Oxidoreductase</keyword>
<dbReference type="Proteomes" id="UP001432222">
    <property type="component" value="Chromosome"/>
</dbReference>
<organism evidence="2 3">
    <name type="scientific">Kitasatospora purpeofusca</name>
    <dbReference type="NCBI Taxonomy" id="67352"/>
    <lineage>
        <taxon>Bacteria</taxon>
        <taxon>Bacillati</taxon>
        <taxon>Actinomycetota</taxon>
        <taxon>Actinomycetes</taxon>
        <taxon>Kitasatosporales</taxon>
        <taxon>Streptomycetaceae</taxon>
        <taxon>Kitasatospora</taxon>
    </lineage>
</organism>
<dbReference type="PROSITE" id="PS51819">
    <property type="entry name" value="VOC"/>
    <property type="match status" value="1"/>
</dbReference>
<dbReference type="InterPro" id="IPR037523">
    <property type="entry name" value="VOC_core"/>
</dbReference>
<dbReference type="EMBL" id="CP108110">
    <property type="protein sequence ID" value="WUQ88046.1"/>
    <property type="molecule type" value="Genomic_DNA"/>
</dbReference>
<evidence type="ECO:0000313" key="3">
    <source>
        <dbReference type="Proteomes" id="UP001432222"/>
    </source>
</evidence>
<evidence type="ECO:0000259" key="1">
    <source>
        <dbReference type="PROSITE" id="PS51819"/>
    </source>
</evidence>
<feature type="domain" description="VOC" evidence="1">
    <location>
        <begin position="1"/>
        <end position="136"/>
    </location>
</feature>
<dbReference type="InterPro" id="IPR004360">
    <property type="entry name" value="Glyas_Fos-R_dOase_dom"/>
</dbReference>
<dbReference type="Pfam" id="PF00903">
    <property type="entry name" value="Glyoxalase"/>
    <property type="match status" value="1"/>
</dbReference>
<dbReference type="GO" id="GO:0051213">
    <property type="term" value="F:dioxygenase activity"/>
    <property type="evidence" value="ECO:0007669"/>
    <property type="project" value="UniProtKB-KW"/>
</dbReference>
<sequence>MDALYHRLLVADFPACYGFYRAVLTPLTGAALVKGTPDGPYATWDLDGQAVLSLFDRGLLAATVGTAALPAAPAAAAQDGTMLVFRVEDVGRAFDLCLRHGAGLVVGPTDHPEWGPGLRTAHLRDPEGRLIELQSY</sequence>
<reference evidence="2" key="1">
    <citation type="submission" date="2022-10" db="EMBL/GenBank/DDBJ databases">
        <title>The complete genomes of actinobacterial strains from the NBC collection.</title>
        <authorList>
            <person name="Joergensen T.S."/>
            <person name="Alvarez Arevalo M."/>
            <person name="Sterndorff E.B."/>
            <person name="Faurdal D."/>
            <person name="Vuksanovic O."/>
            <person name="Mourched A.-S."/>
            <person name="Charusanti P."/>
            <person name="Shaw S."/>
            <person name="Blin K."/>
            <person name="Weber T."/>
        </authorList>
    </citation>
    <scope>NUCLEOTIDE SEQUENCE</scope>
    <source>
        <strain evidence="2">NBC_00222</strain>
    </source>
</reference>
<accession>A0ABZ1UA53</accession>
<protein>
    <submittedName>
        <fullName evidence="2">Glyoxalase/bleomycin resistance/extradiol dioxygenase family protein</fullName>
    </submittedName>
</protein>
<name>A0ABZ1UA53_9ACTN</name>
<dbReference type="Gene3D" id="3.10.180.10">
    <property type="entry name" value="2,3-Dihydroxybiphenyl 1,2-Dioxygenase, domain 1"/>
    <property type="match status" value="1"/>
</dbReference>